<proteinExistence type="predicted"/>
<organism evidence="1 2">
    <name type="scientific">Solanum tuberosum</name>
    <name type="common">Potato</name>
    <dbReference type="NCBI Taxonomy" id="4113"/>
    <lineage>
        <taxon>Eukaryota</taxon>
        <taxon>Viridiplantae</taxon>
        <taxon>Streptophyta</taxon>
        <taxon>Embryophyta</taxon>
        <taxon>Tracheophyta</taxon>
        <taxon>Spermatophyta</taxon>
        <taxon>Magnoliopsida</taxon>
        <taxon>eudicotyledons</taxon>
        <taxon>Gunneridae</taxon>
        <taxon>Pentapetalae</taxon>
        <taxon>asterids</taxon>
        <taxon>lamiids</taxon>
        <taxon>Solanales</taxon>
        <taxon>Solanaceae</taxon>
        <taxon>Solanoideae</taxon>
        <taxon>Solaneae</taxon>
        <taxon>Solanum</taxon>
    </lineage>
</organism>
<evidence type="ECO:0000313" key="1">
    <source>
        <dbReference type="EMBL" id="KAH0777556.1"/>
    </source>
</evidence>
<comment type="caution">
    <text evidence="1">The sequence shown here is derived from an EMBL/GenBank/DDBJ whole genome shotgun (WGS) entry which is preliminary data.</text>
</comment>
<keyword evidence="2" id="KW-1185">Reference proteome</keyword>
<protein>
    <submittedName>
        <fullName evidence="1">Uncharacterized protein</fullName>
    </submittedName>
</protein>
<dbReference type="Proteomes" id="UP000826656">
    <property type="component" value="Unassembled WGS sequence"/>
</dbReference>
<dbReference type="EMBL" id="JAIVGD010000003">
    <property type="protein sequence ID" value="KAH0777556.1"/>
    <property type="molecule type" value="Genomic_DNA"/>
</dbReference>
<name>A0ABQ7WBD1_SOLTU</name>
<reference evidence="1 2" key="1">
    <citation type="journal article" date="2021" name="bioRxiv">
        <title>Chromosome-scale and haplotype-resolved genome assembly of a tetraploid potato cultivar.</title>
        <authorList>
            <person name="Sun H."/>
            <person name="Jiao W.-B."/>
            <person name="Krause K."/>
            <person name="Campoy J.A."/>
            <person name="Goel M."/>
            <person name="Folz-Donahue K."/>
            <person name="Kukat C."/>
            <person name="Huettel B."/>
            <person name="Schneeberger K."/>
        </authorList>
    </citation>
    <scope>NUCLEOTIDE SEQUENCE [LARGE SCALE GENOMIC DNA]</scope>
    <source>
        <strain evidence="1">SolTubOtavaFocal</strain>
        <tissue evidence="1">Leaves</tissue>
    </source>
</reference>
<accession>A0ABQ7WBD1</accession>
<evidence type="ECO:0000313" key="2">
    <source>
        <dbReference type="Proteomes" id="UP000826656"/>
    </source>
</evidence>
<gene>
    <name evidence="1" type="ORF">KY290_008967</name>
</gene>
<sequence>MGESGAMCSEKGGITTVTNDKPELAVQAYCMGLALIPNIESVKKVRHNIHQTVEELKVACLLLDGDKEETFDIVIFIVEFPHPLMVQRSRLPSIVTTKAKVVGAGAILRPISSDLIYQLVAIGAYELVIFTLKI</sequence>